<name>B3M807_DROAN</name>
<dbReference type="Proteomes" id="UP000007801">
    <property type="component" value="Unassembled WGS sequence"/>
</dbReference>
<dbReference type="eggNOG" id="KOG1944">
    <property type="taxonomic scope" value="Eukaryota"/>
</dbReference>
<reference evidence="7 8" key="1">
    <citation type="journal article" date="2007" name="Nature">
        <title>Evolution of genes and genomes on the Drosophila phylogeny.</title>
        <authorList>
            <consortium name="Drosophila 12 Genomes Consortium"/>
            <person name="Clark A.G."/>
            <person name="Eisen M.B."/>
            <person name="Smith D.R."/>
            <person name="Bergman C.M."/>
            <person name="Oliver B."/>
            <person name="Markow T.A."/>
            <person name="Kaufman T.C."/>
            <person name="Kellis M."/>
            <person name="Gelbart W."/>
            <person name="Iyer V.N."/>
            <person name="Pollard D.A."/>
            <person name="Sackton T.B."/>
            <person name="Larracuente A.M."/>
            <person name="Singh N.D."/>
            <person name="Abad J.P."/>
            <person name="Abt D.N."/>
            <person name="Adryan B."/>
            <person name="Aguade M."/>
            <person name="Akashi H."/>
            <person name="Anderson W.W."/>
            <person name="Aquadro C.F."/>
            <person name="Ardell D.H."/>
            <person name="Arguello R."/>
            <person name="Artieri C.G."/>
            <person name="Barbash D.A."/>
            <person name="Barker D."/>
            <person name="Barsanti P."/>
            <person name="Batterham P."/>
            <person name="Batzoglou S."/>
            <person name="Begun D."/>
            <person name="Bhutkar A."/>
            <person name="Blanco E."/>
            <person name="Bosak S.A."/>
            <person name="Bradley R.K."/>
            <person name="Brand A.D."/>
            <person name="Brent M.R."/>
            <person name="Brooks A.N."/>
            <person name="Brown R.H."/>
            <person name="Butlin R.K."/>
            <person name="Caggese C."/>
            <person name="Calvi B.R."/>
            <person name="Bernardo de Carvalho A."/>
            <person name="Caspi A."/>
            <person name="Castrezana S."/>
            <person name="Celniker S.E."/>
            <person name="Chang J.L."/>
            <person name="Chapple C."/>
            <person name="Chatterji S."/>
            <person name="Chinwalla A."/>
            <person name="Civetta A."/>
            <person name="Clifton S.W."/>
            <person name="Comeron J.M."/>
            <person name="Costello J.C."/>
            <person name="Coyne J.A."/>
            <person name="Daub J."/>
            <person name="David R.G."/>
            <person name="Delcher A.L."/>
            <person name="Delehaunty K."/>
            <person name="Do C.B."/>
            <person name="Ebling H."/>
            <person name="Edwards K."/>
            <person name="Eickbush T."/>
            <person name="Evans J.D."/>
            <person name="Filipski A."/>
            <person name="Findeiss S."/>
            <person name="Freyhult E."/>
            <person name="Fulton L."/>
            <person name="Fulton R."/>
            <person name="Garcia A.C."/>
            <person name="Gardiner A."/>
            <person name="Garfield D.A."/>
            <person name="Garvin B.E."/>
            <person name="Gibson G."/>
            <person name="Gilbert D."/>
            <person name="Gnerre S."/>
            <person name="Godfrey J."/>
            <person name="Good R."/>
            <person name="Gotea V."/>
            <person name="Gravely B."/>
            <person name="Greenberg A.J."/>
            <person name="Griffiths-Jones S."/>
            <person name="Gross S."/>
            <person name="Guigo R."/>
            <person name="Gustafson E.A."/>
            <person name="Haerty W."/>
            <person name="Hahn M.W."/>
            <person name="Halligan D.L."/>
            <person name="Halpern A.L."/>
            <person name="Halter G.M."/>
            <person name="Han M.V."/>
            <person name="Heger A."/>
            <person name="Hillier L."/>
            <person name="Hinrichs A.S."/>
            <person name="Holmes I."/>
            <person name="Hoskins R.A."/>
            <person name="Hubisz M.J."/>
            <person name="Hultmark D."/>
            <person name="Huntley M.A."/>
            <person name="Jaffe D.B."/>
            <person name="Jagadeeshan S."/>
            <person name="Jeck W.R."/>
            <person name="Johnson J."/>
            <person name="Jones C.D."/>
            <person name="Jordan W.C."/>
            <person name="Karpen G.H."/>
            <person name="Kataoka E."/>
            <person name="Keightley P.D."/>
            <person name="Kheradpour P."/>
            <person name="Kirkness E.F."/>
            <person name="Koerich L.B."/>
            <person name="Kristiansen K."/>
            <person name="Kudrna D."/>
            <person name="Kulathinal R.J."/>
            <person name="Kumar S."/>
            <person name="Kwok R."/>
            <person name="Lander E."/>
            <person name="Langley C.H."/>
            <person name="Lapoint R."/>
            <person name="Lazzaro B.P."/>
            <person name="Lee S.J."/>
            <person name="Levesque L."/>
            <person name="Li R."/>
            <person name="Lin C.F."/>
            <person name="Lin M.F."/>
            <person name="Lindblad-Toh K."/>
            <person name="Llopart A."/>
            <person name="Long M."/>
            <person name="Low L."/>
            <person name="Lozovsky E."/>
            <person name="Lu J."/>
            <person name="Luo M."/>
            <person name="Machado C.A."/>
            <person name="Makalowski W."/>
            <person name="Marzo M."/>
            <person name="Matsuda M."/>
            <person name="Matzkin L."/>
            <person name="McAllister B."/>
            <person name="McBride C.S."/>
            <person name="McKernan B."/>
            <person name="McKernan K."/>
            <person name="Mendez-Lago M."/>
            <person name="Minx P."/>
            <person name="Mollenhauer M.U."/>
            <person name="Montooth K."/>
            <person name="Mount S.M."/>
            <person name="Mu X."/>
            <person name="Myers E."/>
            <person name="Negre B."/>
            <person name="Newfeld S."/>
            <person name="Nielsen R."/>
            <person name="Noor M.A."/>
            <person name="O'Grady P."/>
            <person name="Pachter L."/>
            <person name="Papaceit M."/>
            <person name="Parisi M.J."/>
            <person name="Parisi M."/>
            <person name="Parts L."/>
            <person name="Pedersen J.S."/>
            <person name="Pesole G."/>
            <person name="Phillippy A.M."/>
            <person name="Ponting C.P."/>
            <person name="Pop M."/>
            <person name="Porcelli D."/>
            <person name="Powell J.R."/>
            <person name="Prohaska S."/>
            <person name="Pruitt K."/>
            <person name="Puig M."/>
            <person name="Quesneville H."/>
            <person name="Ram K.R."/>
            <person name="Rand D."/>
            <person name="Rasmussen M.D."/>
            <person name="Reed L.K."/>
            <person name="Reenan R."/>
            <person name="Reily A."/>
            <person name="Remington K.A."/>
            <person name="Rieger T.T."/>
            <person name="Ritchie M.G."/>
            <person name="Robin C."/>
            <person name="Rogers Y.H."/>
            <person name="Rohde C."/>
            <person name="Rozas J."/>
            <person name="Rubenfield M.J."/>
            <person name="Ruiz A."/>
            <person name="Russo S."/>
            <person name="Salzberg S.L."/>
            <person name="Sanchez-Gracia A."/>
            <person name="Saranga D.J."/>
            <person name="Sato H."/>
            <person name="Schaeffer S.W."/>
            <person name="Schatz M.C."/>
            <person name="Schlenke T."/>
            <person name="Schwartz R."/>
            <person name="Segarra C."/>
            <person name="Singh R.S."/>
            <person name="Sirot L."/>
            <person name="Sirota M."/>
            <person name="Sisneros N.B."/>
            <person name="Smith C.D."/>
            <person name="Smith T.F."/>
            <person name="Spieth J."/>
            <person name="Stage D.E."/>
            <person name="Stark A."/>
            <person name="Stephan W."/>
            <person name="Strausberg R.L."/>
            <person name="Strempel S."/>
            <person name="Sturgill D."/>
            <person name="Sutton G."/>
            <person name="Sutton G.G."/>
            <person name="Tao W."/>
            <person name="Teichmann S."/>
            <person name="Tobari Y.N."/>
            <person name="Tomimura Y."/>
            <person name="Tsolas J.M."/>
            <person name="Valente V.L."/>
            <person name="Venter E."/>
            <person name="Venter J.C."/>
            <person name="Vicario S."/>
            <person name="Vieira F.G."/>
            <person name="Vilella A.J."/>
            <person name="Villasante A."/>
            <person name="Walenz B."/>
            <person name="Wang J."/>
            <person name="Wasserman M."/>
            <person name="Watts T."/>
            <person name="Wilson D."/>
            <person name="Wilson R.K."/>
            <person name="Wing R.A."/>
            <person name="Wolfner M.F."/>
            <person name="Wong A."/>
            <person name="Wong G.K."/>
            <person name="Wu C.I."/>
            <person name="Wu G."/>
            <person name="Yamamoto D."/>
            <person name="Yang H.P."/>
            <person name="Yang S.P."/>
            <person name="Yorke J.A."/>
            <person name="Yoshida K."/>
            <person name="Zdobnov E."/>
            <person name="Zhang P."/>
            <person name="Zhang Y."/>
            <person name="Zimin A.V."/>
            <person name="Baldwin J."/>
            <person name="Abdouelleil A."/>
            <person name="Abdulkadir J."/>
            <person name="Abebe A."/>
            <person name="Abera B."/>
            <person name="Abreu J."/>
            <person name="Acer S.C."/>
            <person name="Aftuck L."/>
            <person name="Alexander A."/>
            <person name="An P."/>
            <person name="Anderson E."/>
            <person name="Anderson S."/>
            <person name="Arachi H."/>
            <person name="Azer M."/>
            <person name="Bachantsang P."/>
            <person name="Barry A."/>
            <person name="Bayul T."/>
            <person name="Berlin A."/>
            <person name="Bessette D."/>
            <person name="Bloom T."/>
            <person name="Blye J."/>
            <person name="Boguslavskiy L."/>
            <person name="Bonnet C."/>
            <person name="Boukhgalter B."/>
            <person name="Bourzgui I."/>
            <person name="Brown A."/>
            <person name="Cahill P."/>
            <person name="Channer S."/>
            <person name="Cheshatsang Y."/>
            <person name="Chuda L."/>
            <person name="Citroen M."/>
            <person name="Collymore A."/>
            <person name="Cooke P."/>
            <person name="Costello M."/>
            <person name="D'Aco K."/>
            <person name="Daza R."/>
            <person name="De Haan G."/>
            <person name="DeGray S."/>
            <person name="DeMaso C."/>
            <person name="Dhargay N."/>
            <person name="Dooley K."/>
            <person name="Dooley E."/>
            <person name="Doricent M."/>
            <person name="Dorje P."/>
            <person name="Dorjee K."/>
            <person name="Dupes A."/>
            <person name="Elong R."/>
            <person name="Falk J."/>
            <person name="Farina A."/>
            <person name="Faro S."/>
            <person name="Ferguson D."/>
            <person name="Fisher S."/>
            <person name="Foley C.D."/>
            <person name="Franke A."/>
            <person name="Friedrich D."/>
            <person name="Gadbois L."/>
            <person name="Gearin G."/>
            <person name="Gearin C.R."/>
            <person name="Giannoukos G."/>
            <person name="Goode T."/>
            <person name="Graham J."/>
            <person name="Grandbois E."/>
            <person name="Grewal S."/>
            <person name="Gyaltsen K."/>
            <person name="Hafez N."/>
            <person name="Hagos B."/>
            <person name="Hall J."/>
            <person name="Henson C."/>
            <person name="Hollinger A."/>
            <person name="Honan T."/>
            <person name="Huard M.D."/>
            <person name="Hughes L."/>
            <person name="Hurhula B."/>
            <person name="Husby M.E."/>
            <person name="Kamat A."/>
            <person name="Kanga B."/>
            <person name="Kashin S."/>
            <person name="Khazanovich D."/>
            <person name="Kisner P."/>
            <person name="Lance K."/>
            <person name="Lara M."/>
            <person name="Lee W."/>
            <person name="Lennon N."/>
            <person name="Letendre F."/>
            <person name="LeVine R."/>
            <person name="Lipovsky A."/>
            <person name="Liu X."/>
            <person name="Liu J."/>
            <person name="Liu S."/>
            <person name="Lokyitsang T."/>
            <person name="Lokyitsang Y."/>
            <person name="Lubonja R."/>
            <person name="Lui A."/>
            <person name="MacDonald P."/>
            <person name="Magnisalis V."/>
            <person name="Maru K."/>
            <person name="Matthews C."/>
            <person name="McCusker W."/>
            <person name="McDonough S."/>
            <person name="Mehta T."/>
            <person name="Meldrim J."/>
            <person name="Meneus L."/>
            <person name="Mihai O."/>
            <person name="Mihalev A."/>
            <person name="Mihova T."/>
            <person name="Mittelman R."/>
            <person name="Mlenga V."/>
            <person name="Montmayeur A."/>
            <person name="Mulrain L."/>
            <person name="Navidi A."/>
            <person name="Naylor J."/>
            <person name="Negash T."/>
            <person name="Nguyen T."/>
            <person name="Nguyen N."/>
            <person name="Nicol R."/>
            <person name="Norbu C."/>
            <person name="Norbu N."/>
            <person name="Novod N."/>
            <person name="O'Neill B."/>
            <person name="Osman S."/>
            <person name="Markiewicz E."/>
            <person name="Oyono O.L."/>
            <person name="Patti C."/>
            <person name="Phunkhang P."/>
            <person name="Pierre F."/>
            <person name="Priest M."/>
            <person name="Raghuraman S."/>
            <person name="Rege F."/>
            <person name="Reyes R."/>
            <person name="Rise C."/>
            <person name="Rogov P."/>
            <person name="Ross K."/>
            <person name="Ryan E."/>
            <person name="Settipalli S."/>
            <person name="Shea T."/>
            <person name="Sherpa N."/>
            <person name="Shi L."/>
            <person name="Shih D."/>
            <person name="Sparrow T."/>
            <person name="Spaulding J."/>
            <person name="Stalker J."/>
            <person name="Stange-Thomann N."/>
            <person name="Stavropoulos S."/>
            <person name="Stone C."/>
            <person name="Strader C."/>
            <person name="Tesfaye S."/>
            <person name="Thomson T."/>
            <person name="Thoulutsang Y."/>
            <person name="Thoulutsang D."/>
            <person name="Topham K."/>
            <person name="Topping I."/>
            <person name="Tsamla T."/>
            <person name="Vassiliev H."/>
            <person name="Vo A."/>
            <person name="Wangchuk T."/>
            <person name="Wangdi T."/>
            <person name="Weiand M."/>
            <person name="Wilkinson J."/>
            <person name="Wilson A."/>
            <person name="Yadav S."/>
            <person name="Young G."/>
            <person name="Yu Q."/>
            <person name="Zembek L."/>
            <person name="Zhong D."/>
            <person name="Zimmer A."/>
            <person name="Zwirko Z."/>
            <person name="Jaffe D.B."/>
            <person name="Alvarez P."/>
            <person name="Brockman W."/>
            <person name="Butler J."/>
            <person name="Chin C."/>
            <person name="Gnerre S."/>
            <person name="Grabherr M."/>
            <person name="Kleber M."/>
            <person name="Mauceli E."/>
            <person name="MacCallum I."/>
        </authorList>
    </citation>
    <scope>NUCLEOTIDE SEQUENCE [LARGE SCALE GENOMIC DNA]</scope>
    <source>
        <strain evidence="8">Tucson 14024-0371.13</strain>
    </source>
</reference>
<dbReference type="GO" id="GO:0061668">
    <property type="term" value="P:mitochondrial ribosome assembly"/>
    <property type="evidence" value="ECO:0007669"/>
    <property type="project" value="TreeGrafter"/>
</dbReference>
<keyword evidence="3 6" id="KW-0812">Transmembrane</keyword>
<accession>B3M807</accession>
<dbReference type="PANTHER" id="PTHR11266">
    <property type="entry name" value="PEROXISOMAL MEMBRANE PROTEIN 2, PXMP2 MPV17"/>
    <property type="match status" value="1"/>
</dbReference>
<evidence type="ECO:0000256" key="5">
    <source>
        <dbReference type="ARBA" id="ARBA00023136"/>
    </source>
</evidence>
<feature type="transmembrane region" description="Helical" evidence="6">
    <location>
        <begin position="31"/>
        <end position="51"/>
    </location>
</feature>
<dbReference type="PANTHER" id="PTHR11266:SF81">
    <property type="entry name" value="GH12661P-RELATED"/>
    <property type="match status" value="1"/>
</dbReference>
<gene>
    <name evidence="7" type="primary">Dana\GF10257</name>
    <name evidence="7" type="synonym">dana_GLEANR_10214</name>
    <name evidence="7" type="ORF">GF10257</name>
</gene>
<dbReference type="OrthoDB" id="10267969at2759"/>
<dbReference type="GO" id="GO:0005739">
    <property type="term" value="C:mitochondrion"/>
    <property type="evidence" value="ECO:0007669"/>
    <property type="project" value="TreeGrafter"/>
</dbReference>
<organism evidence="7 8">
    <name type="scientific">Drosophila ananassae</name>
    <name type="common">Fruit fly</name>
    <dbReference type="NCBI Taxonomy" id="7217"/>
    <lineage>
        <taxon>Eukaryota</taxon>
        <taxon>Metazoa</taxon>
        <taxon>Ecdysozoa</taxon>
        <taxon>Arthropoda</taxon>
        <taxon>Hexapoda</taxon>
        <taxon>Insecta</taxon>
        <taxon>Pterygota</taxon>
        <taxon>Neoptera</taxon>
        <taxon>Endopterygota</taxon>
        <taxon>Diptera</taxon>
        <taxon>Brachycera</taxon>
        <taxon>Muscomorpha</taxon>
        <taxon>Ephydroidea</taxon>
        <taxon>Drosophilidae</taxon>
        <taxon>Drosophila</taxon>
        <taxon>Sophophora</taxon>
    </lineage>
</organism>
<keyword evidence="8" id="KW-1185">Reference proteome</keyword>
<sequence>MVGDAVSQQYERLEKKDNVQRKERLDLARTCRMLITGLLIGPIQHTFYVQLDQNFTDTSRLGVIRKILLDQLVMSPTYLFMFFYISSLLEGRTIKEANEEIAEKFIWTWIMDCCFWPGLQYINFRHLDSKHRVAFVNVTNCIYVVLLSYIKHGYDGFKRKSSSKS</sequence>
<evidence type="ECO:0000256" key="6">
    <source>
        <dbReference type="RuleBase" id="RU363053"/>
    </source>
</evidence>
<keyword evidence="5 6" id="KW-0472">Membrane</keyword>
<evidence type="ECO:0000313" key="7">
    <source>
        <dbReference type="EMBL" id="EDV39915.2"/>
    </source>
</evidence>
<proteinExistence type="inferred from homology"/>
<dbReference type="HOGENOM" id="CLU_049109_4_1_1"/>
<evidence type="ECO:0000256" key="1">
    <source>
        <dbReference type="ARBA" id="ARBA00004141"/>
    </source>
</evidence>
<comment type="subcellular location">
    <subcellularLocation>
        <location evidence="1">Membrane</location>
        <topology evidence="1">Multi-pass membrane protein</topology>
    </subcellularLocation>
</comment>
<feature type="transmembrane region" description="Helical" evidence="6">
    <location>
        <begin position="131"/>
        <end position="150"/>
    </location>
</feature>
<dbReference type="GO" id="GO:0016020">
    <property type="term" value="C:membrane"/>
    <property type="evidence" value="ECO:0007669"/>
    <property type="project" value="UniProtKB-SubCell"/>
</dbReference>
<dbReference type="AlphaFoldDB" id="B3M807"/>
<evidence type="ECO:0000256" key="2">
    <source>
        <dbReference type="ARBA" id="ARBA00006824"/>
    </source>
</evidence>
<evidence type="ECO:0000313" key="8">
    <source>
        <dbReference type="Proteomes" id="UP000007801"/>
    </source>
</evidence>
<dbReference type="InterPro" id="IPR007248">
    <property type="entry name" value="Mpv17_PMP22"/>
</dbReference>
<evidence type="ECO:0000256" key="3">
    <source>
        <dbReference type="ARBA" id="ARBA00022692"/>
    </source>
</evidence>
<dbReference type="GeneID" id="6493130"/>
<dbReference type="Pfam" id="PF04117">
    <property type="entry name" value="Mpv17_PMP22"/>
    <property type="match status" value="1"/>
</dbReference>
<dbReference type="EMBL" id="CH902618">
    <property type="protein sequence ID" value="EDV39915.2"/>
    <property type="molecule type" value="Genomic_DNA"/>
</dbReference>
<protein>
    <submittedName>
        <fullName evidence="7">Uncharacterized protein, isoform A</fullName>
    </submittedName>
</protein>
<evidence type="ECO:0000256" key="4">
    <source>
        <dbReference type="ARBA" id="ARBA00022989"/>
    </source>
</evidence>
<dbReference type="KEGG" id="dan:6493130"/>
<comment type="similarity">
    <text evidence="2 6">Belongs to the peroxisomal membrane protein PXMP2/4 family.</text>
</comment>
<feature type="transmembrane region" description="Helical" evidence="6">
    <location>
        <begin position="71"/>
        <end position="89"/>
    </location>
</feature>
<keyword evidence="4 6" id="KW-1133">Transmembrane helix</keyword>